<gene>
    <name evidence="2" type="ORF">HBE96_14420</name>
</gene>
<dbReference type="EMBL" id="JABBNI010000025">
    <property type="protein sequence ID" value="NMM63849.1"/>
    <property type="molecule type" value="Genomic_DNA"/>
</dbReference>
<dbReference type="PANTHER" id="PTHR40076">
    <property type="entry name" value="MEMBRANE PROTEIN-RELATED"/>
    <property type="match status" value="1"/>
</dbReference>
<dbReference type="Proteomes" id="UP000537131">
    <property type="component" value="Unassembled WGS sequence"/>
</dbReference>
<feature type="transmembrane region" description="Helical" evidence="1">
    <location>
        <begin position="185"/>
        <end position="211"/>
    </location>
</feature>
<feature type="transmembrane region" description="Helical" evidence="1">
    <location>
        <begin position="132"/>
        <end position="150"/>
    </location>
</feature>
<dbReference type="PANTHER" id="PTHR40076:SF1">
    <property type="entry name" value="MEMBRANE PROTEIN"/>
    <property type="match status" value="1"/>
</dbReference>
<keyword evidence="3" id="KW-1185">Reference proteome</keyword>
<proteinExistence type="predicted"/>
<feature type="transmembrane region" description="Helical" evidence="1">
    <location>
        <begin position="109"/>
        <end position="126"/>
    </location>
</feature>
<dbReference type="AlphaFoldDB" id="A0A7Y0EI09"/>
<reference evidence="2 3" key="1">
    <citation type="submission" date="2020-06" db="EMBL/GenBank/DDBJ databases">
        <title>Complete Genome Sequence of Clostridium muelleri sp. nov. P21T, an Acid-Alcohol Producing Acetogen Isolated from Old Hay.</title>
        <authorList>
            <person name="Duncan K.E."/>
            <person name="Tanner R.S."/>
        </authorList>
    </citation>
    <scope>NUCLEOTIDE SEQUENCE [LARGE SCALE GENOMIC DNA]</scope>
    <source>
        <strain evidence="2 3">P21</strain>
    </source>
</reference>
<accession>A0A7Y0EI09</accession>
<evidence type="ECO:0000313" key="3">
    <source>
        <dbReference type="Proteomes" id="UP000537131"/>
    </source>
</evidence>
<organism evidence="2 3">
    <name type="scientific">Clostridium muellerianum</name>
    <dbReference type="NCBI Taxonomy" id="2716538"/>
    <lineage>
        <taxon>Bacteria</taxon>
        <taxon>Bacillati</taxon>
        <taxon>Bacillota</taxon>
        <taxon>Clostridia</taxon>
        <taxon>Eubacteriales</taxon>
        <taxon>Clostridiaceae</taxon>
        <taxon>Clostridium</taxon>
    </lineage>
</organism>
<keyword evidence="1" id="KW-0812">Transmembrane</keyword>
<dbReference type="InterPro" id="IPR010380">
    <property type="entry name" value="DUF975"/>
</dbReference>
<evidence type="ECO:0000313" key="2">
    <source>
        <dbReference type="EMBL" id="NMM63849.1"/>
    </source>
</evidence>
<keyword evidence="1" id="KW-0472">Membrane</keyword>
<comment type="caution">
    <text evidence="2">The sequence shown here is derived from an EMBL/GenBank/DDBJ whole genome shotgun (WGS) entry which is preliminary data.</text>
</comment>
<name>A0A7Y0EI09_9CLOT</name>
<dbReference type="RefSeq" id="WP_169298427.1">
    <property type="nucleotide sequence ID" value="NZ_JABBNI010000025.1"/>
</dbReference>
<dbReference type="Pfam" id="PF06161">
    <property type="entry name" value="DUF975"/>
    <property type="match status" value="1"/>
</dbReference>
<feature type="transmembrane region" description="Helical" evidence="1">
    <location>
        <begin position="25"/>
        <end position="43"/>
    </location>
</feature>
<protein>
    <submittedName>
        <fullName evidence="2">DUF975 family protein</fullName>
    </submittedName>
</protein>
<sequence length="231" mass="26416">MTSDNYILKNSKELKELAKEKLKNNWLKAALVCFICWLIADSFSNISSVNDSINSISFLNTHVHLNFVDNSPVNTTFDIISFLLSGALYAGSSLFFLKLIRNQNALVEDLLYGFKNFGTFGKLFLLELIKSLFIILWTLLLIIPGIVAWFKYSMAYYIIIDNPDLSVIDAINLSTEMMDGHKARLFHLVLSFIGWFLLGILTLGIGFIWILPYYETAQANFYEELKSTYEN</sequence>
<keyword evidence="1" id="KW-1133">Transmembrane helix</keyword>
<evidence type="ECO:0000256" key="1">
    <source>
        <dbReference type="SAM" id="Phobius"/>
    </source>
</evidence>
<feature type="transmembrane region" description="Helical" evidence="1">
    <location>
        <begin position="79"/>
        <end position="97"/>
    </location>
</feature>